<proteinExistence type="predicted"/>
<dbReference type="InParanoid" id="A0A0V0QLF8"/>
<evidence type="ECO:0000313" key="3">
    <source>
        <dbReference type="Proteomes" id="UP000054937"/>
    </source>
</evidence>
<dbReference type="EMBL" id="LDAU01000144">
    <property type="protein sequence ID" value="KRX03062.1"/>
    <property type="molecule type" value="Genomic_DNA"/>
</dbReference>
<evidence type="ECO:0000256" key="1">
    <source>
        <dbReference type="SAM" id="MobiDB-lite"/>
    </source>
</evidence>
<organism evidence="2 3">
    <name type="scientific">Pseudocohnilembus persalinus</name>
    <name type="common">Ciliate</name>
    <dbReference type="NCBI Taxonomy" id="266149"/>
    <lineage>
        <taxon>Eukaryota</taxon>
        <taxon>Sar</taxon>
        <taxon>Alveolata</taxon>
        <taxon>Ciliophora</taxon>
        <taxon>Intramacronucleata</taxon>
        <taxon>Oligohymenophorea</taxon>
        <taxon>Scuticociliatia</taxon>
        <taxon>Philasterida</taxon>
        <taxon>Pseudocohnilembidae</taxon>
        <taxon>Pseudocohnilembus</taxon>
    </lineage>
</organism>
<feature type="region of interest" description="Disordered" evidence="1">
    <location>
        <begin position="480"/>
        <end position="540"/>
    </location>
</feature>
<accession>A0A0V0QLF8</accession>
<feature type="compositionally biased region" description="Basic residues" evidence="1">
    <location>
        <begin position="405"/>
        <end position="417"/>
    </location>
</feature>
<reference evidence="2 3" key="1">
    <citation type="journal article" date="2015" name="Sci. Rep.">
        <title>Genome of the facultative scuticociliatosis pathogen Pseudocohnilembus persalinus provides insight into its virulence through horizontal gene transfer.</title>
        <authorList>
            <person name="Xiong J."/>
            <person name="Wang G."/>
            <person name="Cheng J."/>
            <person name="Tian M."/>
            <person name="Pan X."/>
            <person name="Warren A."/>
            <person name="Jiang C."/>
            <person name="Yuan D."/>
            <person name="Miao W."/>
        </authorList>
    </citation>
    <scope>NUCLEOTIDE SEQUENCE [LARGE SCALE GENOMIC DNA]</scope>
    <source>
        <strain evidence="2">36N120E</strain>
    </source>
</reference>
<gene>
    <name evidence="2" type="ORF">PPERSA_10143</name>
</gene>
<protein>
    <submittedName>
        <fullName evidence="2">Uncharacterized protein</fullName>
    </submittedName>
</protein>
<feature type="region of interest" description="Disordered" evidence="1">
    <location>
        <begin position="1"/>
        <end position="63"/>
    </location>
</feature>
<feature type="compositionally biased region" description="Low complexity" evidence="1">
    <location>
        <begin position="42"/>
        <end position="63"/>
    </location>
</feature>
<feature type="compositionally biased region" description="Polar residues" evidence="1">
    <location>
        <begin position="504"/>
        <end position="524"/>
    </location>
</feature>
<dbReference type="Proteomes" id="UP000054937">
    <property type="component" value="Unassembled WGS sequence"/>
</dbReference>
<feature type="compositionally biased region" description="Low complexity" evidence="1">
    <location>
        <begin position="480"/>
        <end position="494"/>
    </location>
</feature>
<feature type="region of interest" description="Disordered" evidence="1">
    <location>
        <begin position="405"/>
        <end position="426"/>
    </location>
</feature>
<comment type="caution">
    <text evidence="2">The sequence shown here is derived from an EMBL/GenBank/DDBJ whole genome shotgun (WGS) entry which is preliminary data.</text>
</comment>
<name>A0A0V0QLF8_PSEPJ</name>
<keyword evidence="3" id="KW-1185">Reference proteome</keyword>
<sequence>MMTDTQKDLQNTQKHLIPPSIVKKKQRQQEIESKSVSITQNNSQISRKSSLKSKLPSNSKKQSTQLSQKQLEQLGSFKSIKVQSQISESRNQLFESKQQDFMRKNSQLQIKPSLLEQKIEVLQKNIGDQPSFKSQSLAKGVDRVRFQKNRLINVDTPYDQLKKTKRSFNYNQHCRVLGSINKLVRPDSLEVQELERIGVKSAGKLENVLRKLCVIKPDQDTNLKQNVNLDLVYDKVMLEQMNQQFKLEKKKKNESKLMEYQKDYKYKITCYSIPEVKEENIQFQINNKNLRDFHKHQYNYETNPNNLEQRNKFKEQIKQQQIKTQNLDYEQQSLIWKDQYKKKKKLVKTQQSQYLQLYLKEQDQFMQKMKLGILTVDNLKNYLDNHDPIYNSEVLRKIVQRILPRKKKQRDGKKSKRSQLSEIDMKKNLNLQQQSLNLQQETQNAGQILVNTESSSDDSDSDSSVPYWYPQFKYELMQQQMEMEKNQQQQQEDQNSGVEEDQQENSLQKQDNSKRFNINIPNSTEFEENDIGNFKNFEDF</sequence>
<dbReference type="AlphaFoldDB" id="A0A0V0QLF8"/>
<evidence type="ECO:0000313" key="2">
    <source>
        <dbReference type="EMBL" id="KRX03062.1"/>
    </source>
</evidence>